<feature type="compositionally biased region" description="Polar residues" evidence="2">
    <location>
        <begin position="52"/>
        <end position="64"/>
    </location>
</feature>
<feature type="region of interest" description="Disordered" evidence="2">
    <location>
        <begin position="1"/>
        <end position="116"/>
    </location>
</feature>
<proteinExistence type="inferred from homology"/>
<dbReference type="PANTHER" id="PTHR33083">
    <property type="entry name" value="EXPRESSED PROTEIN"/>
    <property type="match status" value="1"/>
</dbReference>
<dbReference type="EMBL" id="CP126221">
    <property type="protein sequence ID" value="WIA22330.1"/>
    <property type="molecule type" value="Genomic_DNA"/>
</dbReference>
<gene>
    <name evidence="3" type="ORF">OEZ85_004644</name>
</gene>
<evidence type="ECO:0000256" key="1">
    <source>
        <dbReference type="ARBA" id="ARBA00034773"/>
    </source>
</evidence>
<feature type="compositionally biased region" description="Acidic residues" evidence="2">
    <location>
        <begin position="1"/>
        <end position="13"/>
    </location>
</feature>
<comment type="similarity">
    <text evidence="1">Belongs to the senescence regulator S40 family.</text>
</comment>
<protein>
    <submittedName>
        <fullName evidence="3">Uncharacterized protein</fullName>
    </submittedName>
</protein>
<reference evidence="3 4" key="1">
    <citation type="submission" date="2023-05" db="EMBL/GenBank/DDBJ databases">
        <title>A 100% complete, gapless, phased diploid assembly of the Scenedesmus obliquus UTEX 3031 genome.</title>
        <authorList>
            <person name="Biondi T.C."/>
            <person name="Hanschen E.R."/>
            <person name="Kwon T."/>
            <person name="Eng W."/>
            <person name="Kruse C.P.S."/>
            <person name="Koehler S.I."/>
            <person name="Kunde Y."/>
            <person name="Gleasner C.D."/>
            <person name="You Mak K.T."/>
            <person name="Polle J."/>
            <person name="Hovde B.T."/>
            <person name="Starkenburg S.R."/>
        </authorList>
    </citation>
    <scope>NUCLEOTIDE SEQUENCE [LARGE SCALE GENOMIC DNA]</scope>
    <source>
        <strain evidence="3 4">DOE0152z</strain>
    </source>
</reference>
<sequence length="231" mass="24250">MALDEFNEEELFSGDEQGHDEGHSDGSAEDVEQQDRRQSLPGAKQKGVDITGASSASHQSSTLHASLDDELGSSLPPASPPVDVPALSSRRAAQLSSSVHPARAHQQYPRLGTSAPIAIPNMMNRWRSDGKAGGQQEAASTFIPPHQLSKQDDFMFSFTGASPSATLKRERLRTRNAILRSTGFLEPGQGTATAVPIPAQALGGSGDSSLPVARTPVQSTLTAALTTIGEA</sequence>
<evidence type="ECO:0000313" key="3">
    <source>
        <dbReference type="EMBL" id="WIA22330.1"/>
    </source>
</evidence>
<dbReference type="PANTHER" id="PTHR33083:SF123">
    <property type="entry name" value="EXPRESSED PROTEIN"/>
    <property type="match status" value="1"/>
</dbReference>
<dbReference type="Proteomes" id="UP001244341">
    <property type="component" value="Chromosome 14b"/>
</dbReference>
<accession>A0ABY8ULV1</accession>
<name>A0ABY8ULV1_TETOB</name>
<keyword evidence="4" id="KW-1185">Reference proteome</keyword>
<feature type="compositionally biased region" description="Low complexity" evidence="2">
    <location>
        <begin position="86"/>
        <end position="98"/>
    </location>
</feature>
<organism evidence="3 4">
    <name type="scientific">Tetradesmus obliquus</name>
    <name type="common">Green alga</name>
    <name type="synonym">Acutodesmus obliquus</name>
    <dbReference type="NCBI Taxonomy" id="3088"/>
    <lineage>
        <taxon>Eukaryota</taxon>
        <taxon>Viridiplantae</taxon>
        <taxon>Chlorophyta</taxon>
        <taxon>core chlorophytes</taxon>
        <taxon>Chlorophyceae</taxon>
        <taxon>CS clade</taxon>
        <taxon>Sphaeropleales</taxon>
        <taxon>Scenedesmaceae</taxon>
        <taxon>Tetradesmus</taxon>
    </lineage>
</organism>
<dbReference type="InterPro" id="IPR007608">
    <property type="entry name" value="Senescence_reg_S40"/>
</dbReference>
<dbReference type="Pfam" id="PF04520">
    <property type="entry name" value="Senescence_reg"/>
    <property type="match status" value="1"/>
</dbReference>
<evidence type="ECO:0000256" key="2">
    <source>
        <dbReference type="SAM" id="MobiDB-lite"/>
    </source>
</evidence>
<feature type="compositionally biased region" description="Basic and acidic residues" evidence="2">
    <location>
        <begin position="16"/>
        <end position="26"/>
    </location>
</feature>
<evidence type="ECO:0000313" key="4">
    <source>
        <dbReference type="Proteomes" id="UP001244341"/>
    </source>
</evidence>